<comment type="caution">
    <text evidence="1">The sequence shown here is derived from an EMBL/GenBank/DDBJ whole genome shotgun (WGS) entry which is preliminary data.</text>
</comment>
<proteinExistence type="predicted"/>
<feature type="non-terminal residue" evidence="1">
    <location>
        <position position="1"/>
    </location>
</feature>
<feature type="non-terminal residue" evidence="1">
    <location>
        <position position="94"/>
    </location>
</feature>
<reference evidence="1" key="2">
    <citation type="journal article" date="2022" name="New Phytol.">
        <title>Evolutionary transition to the ectomycorrhizal habit in the genomes of a hyperdiverse lineage of mushroom-forming fungi.</title>
        <authorList>
            <person name="Looney B."/>
            <person name="Miyauchi S."/>
            <person name="Morin E."/>
            <person name="Drula E."/>
            <person name="Courty P.E."/>
            <person name="Kohler A."/>
            <person name="Kuo A."/>
            <person name="LaButti K."/>
            <person name="Pangilinan J."/>
            <person name="Lipzen A."/>
            <person name="Riley R."/>
            <person name="Andreopoulos W."/>
            <person name="He G."/>
            <person name="Johnson J."/>
            <person name="Nolan M."/>
            <person name="Tritt A."/>
            <person name="Barry K.W."/>
            <person name="Grigoriev I.V."/>
            <person name="Nagy L.G."/>
            <person name="Hibbett D."/>
            <person name="Henrissat B."/>
            <person name="Matheny P.B."/>
            <person name="Labbe J."/>
            <person name="Martin F.M."/>
        </authorList>
    </citation>
    <scope>NUCLEOTIDE SEQUENCE</scope>
    <source>
        <strain evidence="1">HHB10654</strain>
    </source>
</reference>
<organism evidence="1 2">
    <name type="scientific">Artomyces pyxidatus</name>
    <dbReference type="NCBI Taxonomy" id="48021"/>
    <lineage>
        <taxon>Eukaryota</taxon>
        <taxon>Fungi</taxon>
        <taxon>Dikarya</taxon>
        <taxon>Basidiomycota</taxon>
        <taxon>Agaricomycotina</taxon>
        <taxon>Agaricomycetes</taxon>
        <taxon>Russulales</taxon>
        <taxon>Auriscalpiaceae</taxon>
        <taxon>Artomyces</taxon>
    </lineage>
</organism>
<evidence type="ECO:0000313" key="2">
    <source>
        <dbReference type="Proteomes" id="UP000814140"/>
    </source>
</evidence>
<dbReference type="EMBL" id="MU277200">
    <property type="protein sequence ID" value="KAI0064036.1"/>
    <property type="molecule type" value="Genomic_DNA"/>
</dbReference>
<keyword evidence="2" id="KW-1185">Reference proteome</keyword>
<sequence length="94" mass="10243">RKSVSFCSQAANEVFFADEWDRSPAEVTPRLTYKDMLELKEIQLSLPRAPQPSGDPDLPATDPSGAPRAHYLRTVPIALLPLLNSGAMSPLPSP</sequence>
<name>A0ACB8T7A7_9AGAM</name>
<gene>
    <name evidence="1" type="ORF">BV25DRAFT_1764627</name>
</gene>
<evidence type="ECO:0000313" key="1">
    <source>
        <dbReference type="EMBL" id="KAI0064036.1"/>
    </source>
</evidence>
<protein>
    <submittedName>
        <fullName evidence="1">Uncharacterized protein</fullName>
    </submittedName>
</protein>
<accession>A0ACB8T7A7</accession>
<reference evidence="1" key="1">
    <citation type="submission" date="2021-03" db="EMBL/GenBank/DDBJ databases">
        <authorList>
            <consortium name="DOE Joint Genome Institute"/>
            <person name="Ahrendt S."/>
            <person name="Looney B.P."/>
            <person name="Miyauchi S."/>
            <person name="Morin E."/>
            <person name="Drula E."/>
            <person name="Courty P.E."/>
            <person name="Chicoki N."/>
            <person name="Fauchery L."/>
            <person name="Kohler A."/>
            <person name="Kuo A."/>
            <person name="Labutti K."/>
            <person name="Pangilinan J."/>
            <person name="Lipzen A."/>
            <person name="Riley R."/>
            <person name="Andreopoulos W."/>
            <person name="He G."/>
            <person name="Johnson J."/>
            <person name="Barry K.W."/>
            <person name="Grigoriev I.V."/>
            <person name="Nagy L."/>
            <person name="Hibbett D."/>
            <person name="Henrissat B."/>
            <person name="Matheny P.B."/>
            <person name="Labbe J."/>
            <person name="Martin F."/>
        </authorList>
    </citation>
    <scope>NUCLEOTIDE SEQUENCE</scope>
    <source>
        <strain evidence="1">HHB10654</strain>
    </source>
</reference>
<dbReference type="Proteomes" id="UP000814140">
    <property type="component" value="Unassembled WGS sequence"/>
</dbReference>